<reference evidence="3 4" key="1">
    <citation type="submission" date="2018-09" db="EMBL/GenBank/DDBJ databases">
        <title>Whole genome sequencing of Microbacterium oryzae strain MB-10T.</title>
        <authorList>
            <person name="Das S.K."/>
        </authorList>
    </citation>
    <scope>NUCLEOTIDE SEQUENCE [LARGE SCALE GENOMIC DNA]</scope>
    <source>
        <strain evidence="3 4">MB-10</strain>
    </source>
</reference>
<evidence type="ECO:0000256" key="1">
    <source>
        <dbReference type="SAM" id="MobiDB-lite"/>
    </source>
</evidence>
<evidence type="ECO:0000313" key="3">
    <source>
        <dbReference type="EMBL" id="QGU28610.1"/>
    </source>
</evidence>
<dbReference type="RefSeq" id="WP_156243158.1">
    <property type="nucleotide sequence ID" value="NZ_BAAAZL010000007.1"/>
</dbReference>
<protein>
    <submittedName>
        <fullName evidence="3">HNH endonuclease</fullName>
    </submittedName>
</protein>
<feature type="domain" description="HNH nuclease" evidence="2">
    <location>
        <begin position="423"/>
        <end position="476"/>
    </location>
</feature>
<name>A0A6I6E875_9MICO</name>
<dbReference type="OrthoDB" id="5177627at2"/>
<dbReference type="SMART" id="SM00507">
    <property type="entry name" value="HNHc"/>
    <property type="match status" value="1"/>
</dbReference>
<keyword evidence="4" id="KW-1185">Reference proteome</keyword>
<dbReference type="KEGG" id="moj:D7D94_13730"/>
<dbReference type="InterPro" id="IPR003870">
    <property type="entry name" value="DUF222"/>
</dbReference>
<dbReference type="Gene3D" id="1.10.30.50">
    <property type="match status" value="1"/>
</dbReference>
<dbReference type="CDD" id="cd00085">
    <property type="entry name" value="HNHc"/>
    <property type="match status" value="1"/>
</dbReference>
<dbReference type="AlphaFoldDB" id="A0A6I6E875"/>
<keyword evidence="3" id="KW-0378">Hydrolase</keyword>
<accession>A0A6I6E875</accession>
<dbReference type="GO" id="GO:0004519">
    <property type="term" value="F:endonuclease activity"/>
    <property type="evidence" value="ECO:0007669"/>
    <property type="project" value="UniProtKB-KW"/>
</dbReference>
<dbReference type="Pfam" id="PF02720">
    <property type="entry name" value="DUF222"/>
    <property type="match status" value="1"/>
</dbReference>
<dbReference type="Proteomes" id="UP000422989">
    <property type="component" value="Chromosome"/>
</dbReference>
<sequence length="528" mass="55544">MAKKPVHLDPSDAARQAAAQLDGAAPSVRELRDADLVALVGVVEHLGRAVDALRVRVAGEVAFRSCRADDAALADRYGCRTGTELLERLTGASSRELRGRARLDESTRTRTALTGEDLAPRLEHVAAGLASGLLGMEAAAGIMKAVDTARRGGGDPERVELMERHLVAIATGTIDPDAQPGDGADDEEGRSEADPLATLAPVPPLSVVNLHAQAWIDVLTADGAEPDHDGAMRQRSLTLTPLPSGAFRINGVLVPEAGALLQALLSAHTNPARNVRFTSDGDVRGESDGGGAGEGGEGGAAQWPEVELPPPDAMPDTRSATQKRHDALMAMLEAASRAAETPSLGGAAPTVMVHVSADDLARQANASGAAFTRPVAHLDGVDAPVPLGVAERIGCTGDILRAVFTAEGRLLSLSSVQRIFTATQRKAIVARDGGCVIPGCTIPAAWCEIHHVQDYAQGGPTTTDNGVLLCWWHHHHLEQSGWAIRMRGGVPYLAPPAWIDRACRPRPAQGSATRLRSRLRRTLVSRRT</sequence>
<feature type="region of interest" description="Disordered" evidence="1">
    <location>
        <begin position="274"/>
        <end position="318"/>
    </location>
</feature>
<gene>
    <name evidence="3" type="ORF">D7D94_13730</name>
</gene>
<organism evidence="3 4">
    <name type="scientific">Microbacterium oryzae</name>
    <dbReference type="NCBI Taxonomy" id="743009"/>
    <lineage>
        <taxon>Bacteria</taxon>
        <taxon>Bacillati</taxon>
        <taxon>Actinomycetota</taxon>
        <taxon>Actinomycetes</taxon>
        <taxon>Micrococcales</taxon>
        <taxon>Microbacteriaceae</taxon>
        <taxon>Microbacterium</taxon>
    </lineage>
</organism>
<keyword evidence="3" id="KW-0255">Endonuclease</keyword>
<feature type="region of interest" description="Disordered" evidence="1">
    <location>
        <begin position="172"/>
        <end position="192"/>
    </location>
</feature>
<feature type="compositionally biased region" description="Gly residues" evidence="1">
    <location>
        <begin position="288"/>
        <end position="299"/>
    </location>
</feature>
<keyword evidence="3" id="KW-0540">Nuclease</keyword>
<dbReference type="InterPro" id="IPR003615">
    <property type="entry name" value="HNH_nuc"/>
</dbReference>
<evidence type="ECO:0000259" key="2">
    <source>
        <dbReference type="SMART" id="SM00507"/>
    </source>
</evidence>
<dbReference type="EMBL" id="CP032550">
    <property type="protein sequence ID" value="QGU28610.1"/>
    <property type="molecule type" value="Genomic_DNA"/>
</dbReference>
<proteinExistence type="predicted"/>
<evidence type="ECO:0000313" key="4">
    <source>
        <dbReference type="Proteomes" id="UP000422989"/>
    </source>
</evidence>